<evidence type="ECO:0000313" key="2">
    <source>
        <dbReference type="Proteomes" id="UP000028878"/>
    </source>
</evidence>
<reference evidence="2" key="2">
    <citation type="submission" date="2014-11" db="EMBL/GenBank/DDBJ databases">
        <title>Draft genome sequence of Hydrogenophaga intermedia S1.</title>
        <authorList>
            <person name="Gan H.M."/>
            <person name="Chew T.H."/>
            <person name="Stolz A."/>
        </authorList>
    </citation>
    <scope>NUCLEOTIDE SEQUENCE [LARGE SCALE GENOMIC DNA]</scope>
    <source>
        <strain evidence="2">S1</strain>
    </source>
</reference>
<dbReference type="AlphaFoldDB" id="A0A1L1PIV8"/>
<gene>
    <name evidence="1" type="ORF">BN948_04372</name>
</gene>
<reference evidence="2" key="1">
    <citation type="submission" date="2014-02" db="EMBL/GenBank/DDBJ databases">
        <authorList>
            <person name="Gan H."/>
        </authorList>
    </citation>
    <scope>NUCLEOTIDE SEQUENCE [LARGE SCALE GENOMIC DNA]</scope>
    <source>
        <strain evidence="2">S1</strain>
    </source>
</reference>
<evidence type="ECO:0000313" key="1">
    <source>
        <dbReference type="EMBL" id="CDN89932.1"/>
    </source>
</evidence>
<dbReference type="EMBL" id="CCAE010000058">
    <property type="protein sequence ID" value="CDN89932.1"/>
    <property type="molecule type" value="Genomic_DNA"/>
</dbReference>
<organism evidence="1 2">
    <name type="scientific">Hydrogenophaga intermedia</name>
    <dbReference type="NCBI Taxonomy" id="65786"/>
    <lineage>
        <taxon>Bacteria</taxon>
        <taxon>Pseudomonadati</taxon>
        <taxon>Pseudomonadota</taxon>
        <taxon>Betaproteobacteria</taxon>
        <taxon>Burkholderiales</taxon>
        <taxon>Comamonadaceae</taxon>
        <taxon>Hydrogenophaga</taxon>
    </lineage>
</organism>
<sequence length="1158" mass="127234">MASGPASLRATHLKPGNWDRLGALLKPITDRNTVPLMATGTSIKAAHFMDLQQPDLLDWQTMIETLVLHGEADAARRLLAMCTDTTLFALLTDLSPDCLGAMAANDDFVARKLFIDLLYGTATKAADARHFALVSRLLTHLPPKERARLILKFPDATRVPAAPVGGKPSLELAKGDIDEETWFMVRLALEETVAEQQRRQDDTDPPPMLKVTADAISTAQPQMASWNLSNGFSQAIGTLLGANQYVKACDLLLMCSPLARAYVFQALMASSEPAASCFNQLASIEVPEVRALLEQAVAGCLGGVAGFSAKDAQKLDETLMRLRTCQKSWANAKAGQANRFWRAYDGCSPEERKRLDNMVPPHWLGLKAVALDLSTPAARLRDEITAAFKSSVDAGLLACEAAMKECEQWKEDRPWVLLTRGIVTQALKLWAGEKVASKEGLEVDNPLTPEQDMRVAALNERSWIGPLTSRDLRSVSAVPDVCDMLLQAAVEQAINAESAAERRNYVQGLGHLCRQLHKRDTPMERHLACRLNEYLRQGLNALLTGTGDRDEHEFLEAQLRKLPPLIEDVFLAASDVSDLVQLGHEGAANEYLDLVERTLTEQMGANGWQWSHHRWTAIAGDNGLQMRQRWVAEQAIEVLKSCSNADKRPLLPMLEQWLANEALPLKDCDQATLDAIKACAGQAWAAKSALKVWSAACGTLAQTREWMQDLYRLSQRLPDDERRVILERLGGEAFAQWLDAVQQSGEQQRVALEEALAQVLGSEHLNADVGDWMVKVLGHPSGPGLPYTKTSADQLIQAPEASLLQAALARLILSPDCNAQVVNRVLTAMGPRIDLLPVLLCPLPQPGHPGRPDTSGIDRLLRLCDILSQDPHVMKSLSSLKVKWSLAWQAALYLGGLMAERRAQGGGFTLDAEVISTVGLLPAFDGARWRPGELLFKPLWEHAVVNGLNCPVAFSAWYLQQEVIGGQVHTMHLFHLQKAQALLHWMPISPLPSGEPTDERLGALRCRLMLAWCDGYRFMKATAPSLNPAFADAMRDEHAIGPGPMATAMVAAVELSARRTGTGGGTGQFLDADALRDLAIGWHRVLEKDENWLSSLPKDIRVWVQSFADTAFVRVDSGDQIRAALVDRLREQWPALPPDSDAWRERFGQYARSAGKGG</sequence>
<name>A0A1L1PIV8_HYDIT</name>
<protein>
    <submittedName>
        <fullName evidence="1">Uncharacterized protein</fullName>
    </submittedName>
</protein>
<dbReference type="Proteomes" id="UP000028878">
    <property type="component" value="Unassembled WGS sequence"/>
</dbReference>
<proteinExistence type="predicted"/>
<accession>A0A1L1PIV8</accession>
<keyword evidence="2" id="KW-1185">Reference proteome</keyword>